<keyword evidence="8" id="KW-1133">Transmembrane helix</keyword>
<keyword evidence="4 5" id="KW-1015">Disulfide bond</keyword>
<dbReference type="SMART" id="SM00211">
    <property type="entry name" value="TY"/>
    <property type="match status" value="1"/>
</dbReference>
<feature type="domain" description="Thyroglobulin type-1" evidence="9">
    <location>
        <begin position="115"/>
        <end position="173"/>
    </location>
</feature>
<keyword evidence="8" id="KW-0472">Membrane</keyword>
<comment type="caution">
    <text evidence="10">The sequence shown here is derived from an EMBL/GenBank/DDBJ whole genome shotgun (WGS) entry which is preliminary data.</text>
</comment>
<protein>
    <recommendedName>
        <fullName evidence="9">Thyroglobulin type-1 domain-containing protein</fullName>
    </recommendedName>
</protein>
<dbReference type="Pfam" id="PF09307">
    <property type="entry name" value="MHC2-interact"/>
    <property type="match status" value="1"/>
</dbReference>
<evidence type="ECO:0000256" key="3">
    <source>
        <dbReference type="ARBA" id="ARBA00022737"/>
    </source>
</evidence>
<dbReference type="CDD" id="cd00191">
    <property type="entry name" value="TY"/>
    <property type="match status" value="1"/>
</dbReference>
<keyword evidence="8" id="KW-0812">Transmembrane</keyword>
<evidence type="ECO:0000256" key="2">
    <source>
        <dbReference type="ARBA" id="ARBA00022525"/>
    </source>
</evidence>
<dbReference type="AlphaFoldDB" id="A0A9D3RWI5"/>
<feature type="region of interest" description="Disordered" evidence="7">
    <location>
        <begin position="1"/>
        <end position="25"/>
    </location>
</feature>
<dbReference type="GO" id="GO:0016020">
    <property type="term" value="C:membrane"/>
    <property type="evidence" value="ECO:0007669"/>
    <property type="project" value="InterPro"/>
</dbReference>
<dbReference type="Pfam" id="PF00086">
    <property type="entry name" value="Thyroglobulin_1"/>
    <property type="match status" value="1"/>
</dbReference>
<dbReference type="PANTHER" id="PTHR12352:SF3">
    <property type="entry name" value="NIDOGEN-2"/>
    <property type="match status" value="1"/>
</dbReference>
<proteinExistence type="predicted"/>
<dbReference type="EMBL" id="JAFIRN010000008">
    <property type="protein sequence ID" value="KAG5844196.1"/>
    <property type="molecule type" value="Genomic_DNA"/>
</dbReference>
<accession>A0A9D3RWI5</accession>
<evidence type="ECO:0000256" key="6">
    <source>
        <dbReference type="PROSITE-ProRule" id="PRU00500"/>
    </source>
</evidence>
<dbReference type="InterPro" id="IPR015386">
    <property type="entry name" value="MHC_II-assoc_invar/CLIP_MHC-bd"/>
</dbReference>
<evidence type="ECO:0000256" key="1">
    <source>
        <dbReference type="ARBA" id="ARBA00004613"/>
    </source>
</evidence>
<dbReference type="GO" id="GO:0035718">
    <property type="term" value="F:macrophage migration inhibitory factor binding"/>
    <property type="evidence" value="ECO:0007669"/>
    <property type="project" value="InterPro"/>
</dbReference>
<dbReference type="PIRSF" id="PIRSF001992">
    <property type="entry name" value="CD74_antigen"/>
    <property type="match status" value="1"/>
</dbReference>
<dbReference type="InterPro" id="IPR000716">
    <property type="entry name" value="Thyroglobulin_1"/>
</dbReference>
<feature type="compositionally biased region" description="Polar residues" evidence="7">
    <location>
        <begin position="1"/>
        <end position="18"/>
    </location>
</feature>
<dbReference type="PANTHER" id="PTHR12352">
    <property type="entry name" value="SECRETED MODULAR CALCIUM-BINDING PROTEIN"/>
    <property type="match status" value="1"/>
</dbReference>
<dbReference type="Proteomes" id="UP001044222">
    <property type="component" value="Chromosome 8"/>
</dbReference>
<evidence type="ECO:0000256" key="4">
    <source>
        <dbReference type="ARBA" id="ARBA00023157"/>
    </source>
</evidence>
<comment type="caution">
    <text evidence="6">Lacks conserved residue(s) required for the propagation of feature annotation.</text>
</comment>
<keyword evidence="2" id="KW-0964">Secreted</keyword>
<gene>
    <name evidence="10" type="ORF">ANANG_G00159400</name>
</gene>
<keyword evidence="11" id="KW-1185">Reference proteome</keyword>
<dbReference type="PROSITE" id="PS00484">
    <property type="entry name" value="THYROGLOBULIN_1_1"/>
    <property type="match status" value="1"/>
</dbReference>
<evidence type="ECO:0000256" key="8">
    <source>
        <dbReference type="SAM" id="Phobius"/>
    </source>
</evidence>
<dbReference type="GO" id="GO:0042289">
    <property type="term" value="F:MHC class II protein binding"/>
    <property type="evidence" value="ECO:0007669"/>
    <property type="project" value="InterPro"/>
</dbReference>
<comment type="subcellular location">
    <subcellularLocation>
        <location evidence="1">Secreted</location>
    </subcellularLocation>
</comment>
<name>A0A9D3RWI5_ANGAN</name>
<dbReference type="GO" id="GO:0005615">
    <property type="term" value="C:extracellular space"/>
    <property type="evidence" value="ECO:0007669"/>
    <property type="project" value="TreeGrafter"/>
</dbReference>
<dbReference type="SUPFAM" id="SSF57610">
    <property type="entry name" value="Thyroglobulin type-1 domain"/>
    <property type="match status" value="1"/>
</dbReference>
<dbReference type="GO" id="GO:0006955">
    <property type="term" value="P:immune response"/>
    <property type="evidence" value="ECO:0007669"/>
    <property type="project" value="InterPro"/>
</dbReference>
<evidence type="ECO:0000313" key="11">
    <source>
        <dbReference type="Proteomes" id="UP001044222"/>
    </source>
</evidence>
<sequence length="195" mass="21054">MPEQQQHQPLLSSQTSVNMGPDGGDSTKRALKVAGITVLACALIAGQALTAYFLLSQKSQINALEDSANSLKKEMVHRQSGSSSGMAMHLPMSSMSIMTDDTSEDPKPKDEPSIPKLCVQQAVEAGPDDFRPQCDEQGNFLPMQCNQSPKFCWCVNPLGQRIPGTARPGKVFCGGTSRAMSRMAAMPSMMEMKDE</sequence>
<reference evidence="10" key="1">
    <citation type="submission" date="2021-01" db="EMBL/GenBank/DDBJ databases">
        <title>A chromosome-scale assembly of European eel, Anguilla anguilla.</title>
        <authorList>
            <person name="Henkel C."/>
            <person name="Jong-Raadsen S.A."/>
            <person name="Dufour S."/>
            <person name="Weltzien F.-A."/>
            <person name="Palstra A.P."/>
            <person name="Pelster B."/>
            <person name="Spaink H.P."/>
            <person name="Van Den Thillart G.E."/>
            <person name="Jansen H."/>
            <person name="Zahm M."/>
            <person name="Klopp C."/>
            <person name="Cedric C."/>
            <person name="Louis A."/>
            <person name="Berthelot C."/>
            <person name="Parey E."/>
            <person name="Roest Crollius H."/>
            <person name="Montfort J."/>
            <person name="Robinson-Rechavi M."/>
            <person name="Bucao C."/>
            <person name="Bouchez O."/>
            <person name="Gislard M."/>
            <person name="Lluch J."/>
            <person name="Milhes M."/>
            <person name="Lampietro C."/>
            <person name="Lopez Roques C."/>
            <person name="Donnadieu C."/>
            <person name="Braasch I."/>
            <person name="Desvignes T."/>
            <person name="Postlethwait J."/>
            <person name="Bobe J."/>
            <person name="Guiguen Y."/>
            <person name="Dirks R."/>
        </authorList>
    </citation>
    <scope>NUCLEOTIDE SEQUENCE</scope>
    <source>
        <strain evidence="10">Tag_6206</strain>
        <tissue evidence="10">Liver</tissue>
    </source>
</reference>
<feature type="disulfide bond" evidence="5">
    <location>
        <begin position="118"/>
        <end position="134"/>
    </location>
</feature>
<dbReference type="GO" id="GO:0019882">
    <property type="term" value="P:antigen processing and presentation"/>
    <property type="evidence" value="ECO:0007669"/>
    <property type="project" value="InterPro"/>
</dbReference>
<dbReference type="InterPro" id="IPR036857">
    <property type="entry name" value="Thyroglobulin_1_sf"/>
</dbReference>
<dbReference type="InterPro" id="IPR043530">
    <property type="entry name" value="CD74_antigen"/>
</dbReference>
<evidence type="ECO:0000259" key="9">
    <source>
        <dbReference type="PROSITE" id="PS51162"/>
    </source>
</evidence>
<evidence type="ECO:0000256" key="5">
    <source>
        <dbReference type="PIRSR" id="PIRSR001992-1"/>
    </source>
</evidence>
<dbReference type="Gene3D" id="4.10.800.10">
    <property type="entry name" value="Thyroglobulin type-1"/>
    <property type="match status" value="1"/>
</dbReference>
<evidence type="ECO:0000256" key="7">
    <source>
        <dbReference type="SAM" id="MobiDB-lite"/>
    </source>
</evidence>
<keyword evidence="3" id="KW-0677">Repeat</keyword>
<dbReference type="GO" id="GO:0006886">
    <property type="term" value="P:intracellular protein transport"/>
    <property type="evidence" value="ECO:0007669"/>
    <property type="project" value="InterPro"/>
</dbReference>
<organism evidence="10 11">
    <name type="scientific">Anguilla anguilla</name>
    <name type="common">European freshwater eel</name>
    <name type="synonym">Muraena anguilla</name>
    <dbReference type="NCBI Taxonomy" id="7936"/>
    <lineage>
        <taxon>Eukaryota</taxon>
        <taxon>Metazoa</taxon>
        <taxon>Chordata</taxon>
        <taxon>Craniata</taxon>
        <taxon>Vertebrata</taxon>
        <taxon>Euteleostomi</taxon>
        <taxon>Actinopterygii</taxon>
        <taxon>Neopterygii</taxon>
        <taxon>Teleostei</taxon>
        <taxon>Anguilliformes</taxon>
        <taxon>Anguillidae</taxon>
        <taxon>Anguilla</taxon>
    </lineage>
</organism>
<evidence type="ECO:0000313" key="10">
    <source>
        <dbReference type="EMBL" id="KAG5844196.1"/>
    </source>
</evidence>
<feature type="transmembrane region" description="Helical" evidence="8">
    <location>
        <begin position="33"/>
        <end position="55"/>
    </location>
</feature>
<feature type="disulfide bond" evidence="5 6">
    <location>
        <begin position="145"/>
        <end position="152"/>
    </location>
</feature>
<feature type="disulfide bond" evidence="5">
    <location>
        <begin position="154"/>
        <end position="173"/>
    </location>
</feature>
<dbReference type="InterPro" id="IPR051950">
    <property type="entry name" value="Dev_reg/Prot_inhib"/>
</dbReference>
<dbReference type="PROSITE" id="PS51162">
    <property type="entry name" value="THYROGLOBULIN_1_2"/>
    <property type="match status" value="1"/>
</dbReference>